<feature type="transmembrane region" description="Helical" evidence="1">
    <location>
        <begin position="429"/>
        <end position="452"/>
    </location>
</feature>
<organism evidence="2 3">
    <name type="scientific">Eiseniibacteriota bacterium</name>
    <dbReference type="NCBI Taxonomy" id="2212470"/>
    <lineage>
        <taxon>Bacteria</taxon>
        <taxon>Candidatus Eiseniibacteriota</taxon>
    </lineage>
</organism>
<protein>
    <submittedName>
        <fullName evidence="2">DUF6077 domain-containing protein</fullName>
    </submittedName>
</protein>
<feature type="transmembrane region" description="Helical" evidence="1">
    <location>
        <begin position="68"/>
        <end position="89"/>
    </location>
</feature>
<feature type="transmembrane region" description="Helical" evidence="1">
    <location>
        <begin position="372"/>
        <end position="393"/>
    </location>
</feature>
<evidence type="ECO:0000313" key="2">
    <source>
        <dbReference type="EMBL" id="MFC1572605.1"/>
    </source>
</evidence>
<keyword evidence="3" id="KW-1185">Reference proteome</keyword>
<evidence type="ECO:0000256" key="1">
    <source>
        <dbReference type="SAM" id="Phobius"/>
    </source>
</evidence>
<feature type="transmembrane region" description="Helical" evidence="1">
    <location>
        <begin position="190"/>
        <end position="210"/>
    </location>
</feature>
<gene>
    <name evidence="2" type="ORF">ACFL6M_03295</name>
</gene>
<reference evidence="2 3" key="1">
    <citation type="submission" date="2024-09" db="EMBL/GenBank/DDBJ databases">
        <authorList>
            <person name="D'Angelo T."/>
        </authorList>
    </citation>
    <scope>NUCLEOTIDE SEQUENCE [LARGE SCALE GENOMIC DNA]</scope>
    <source>
        <strain evidence="2">SAG AM-320-E07</strain>
    </source>
</reference>
<keyword evidence="1" id="KW-0472">Membrane</keyword>
<dbReference type="EMBL" id="JBHPKH010000024">
    <property type="protein sequence ID" value="MFC1572605.1"/>
    <property type="molecule type" value="Genomic_DNA"/>
</dbReference>
<dbReference type="Proteomes" id="UP001593833">
    <property type="component" value="Unassembled WGS sequence"/>
</dbReference>
<feature type="transmembrane region" description="Helical" evidence="1">
    <location>
        <begin position="284"/>
        <end position="312"/>
    </location>
</feature>
<dbReference type="Pfam" id="PF19554">
    <property type="entry name" value="DUF6077"/>
    <property type="match status" value="1"/>
</dbReference>
<feature type="transmembrane region" description="Helical" evidence="1">
    <location>
        <begin position="216"/>
        <end position="234"/>
    </location>
</feature>
<sequence>MGERPRFSEGVFADHGKNRIMVQDPSRTLQDEHLQALARLFLLLLLVPAALLTFWTHIAQLCAITFSIYAVVAVGLIVLAACVILWMHVLRGLPSRLGDEIIPGVTLVLFGLLGAMLSLFTHRPDLDDIHYLPNVVYYLENPSAPMGFDIHFLDAGGDLFRSWYWGTSLPFEYAQGAVAHVAGIDLLTMYYMIMPALFGFAMAVVWFYGISRFSRHSYASVAGAGLIFLSLLLMGERHASFGNFAFNRLFQGKAVLFAIGLPLYAAFTLDFFKSPHMQSWLRLLALATAAIGLSASAAMLLPILAVSLTLAGAFAYRGTVKEQLVRAVGVLCSLIYPGVYAVSILLSRESVVTTELPSAGFYPTTFGGHADYVFGPVLYICAAMTAGLAIFILEKKQRRFVALWIISLAMLLNPWIAKLMISNVAMRSVYWRLFYLLPFPLVVGLVGAGLAVRLQRDGRGRLRVLTTAIGALLVLAHLPSASPSIFRHGTRLGIPGYEVNDLGLARQVLDLAPPSGAMLACPAISHSLPMVTAKYPQMRVRTDGVVAWLSRRGRKDEAIRRLLASDFLGGEGSREGLQSLGWVIEHCPQVRSVVMDRAVAERQGGLITRLLTDVGFSDRRQSRDLVLLARRP</sequence>
<keyword evidence="1" id="KW-1133">Transmembrane helix</keyword>
<name>A0ABV6YJV1_UNCEI</name>
<keyword evidence="1" id="KW-0812">Transmembrane</keyword>
<feature type="transmembrane region" description="Helical" evidence="1">
    <location>
        <begin position="324"/>
        <end position="346"/>
    </location>
</feature>
<feature type="transmembrane region" description="Helical" evidence="1">
    <location>
        <begin position="254"/>
        <end position="272"/>
    </location>
</feature>
<feature type="transmembrane region" description="Helical" evidence="1">
    <location>
        <begin position="464"/>
        <end position="482"/>
    </location>
</feature>
<dbReference type="InterPro" id="IPR045723">
    <property type="entry name" value="DUF6077"/>
</dbReference>
<comment type="caution">
    <text evidence="2">The sequence shown here is derived from an EMBL/GenBank/DDBJ whole genome shotgun (WGS) entry which is preliminary data.</text>
</comment>
<evidence type="ECO:0000313" key="3">
    <source>
        <dbReference type="Proteomes" id="UP001593833"/>
    </source>
</evidence>
<proteinExistence type="predicted"/>
<feature type="transmembrane region" description="Helical" evidence="1">
    <location>
        <begin position="400"/>
        <end position="417"/>
    </location>
</feature>
<feature type="transmembrane region" description="Helical" evidence="1">
    <location>
        <begin position="36"/>
        <end position="56"/>
    </location>
</feature>
<accession>A0ABV6YJV1</accession>
<feature type="transmembrane region" description="Helical" evidence="1">
    <location>
        <begin position="101"/>
        <end position="120"/>
    </location>
</feature>